<reference evidence="13 14" key="1">
    <citation type="journal article" date="2024" name="Nat. Commun.">
        <title>Phylogenomics reveals the evolutionary origins of lichenization in chlorophyte algae.</title>
        <authorList>
            <person name="Puginier C."/>
            <person name="Libourel C."/>
            <person name="Otte J."/>
            <person name="Skaloud P."/>
            <person name="Haon M."/>
            <person name="Grisel S."/>
            <person name="Petersen M."/>
            <person name="Berrin J.G."/>
            <person name="Delaux P.M."/>
            <person name="Dal Grande F."/>
            <person name="Keller J."/>
        </authorList>
    </citation>
    <scope>NUCLEOTIDE SEQUENCE [LARGE SCALE GENOMIC DNA]</scope>
    <source>
        <strain evidence="13 14">SAG 216-7</strain>
    </source>
</reference>
<keyword evidence="14" id="KW-1185">Reference proteome</keyword>
<evidence type="ECO:0008006" key="15">
    <source>
        <dbReference type="Google" id="ProtNLM"/>
    </source>
</evidence>
<dbReference type="PANTHER" id="PTHR21646:SF16">
    <property type="entry name" value="U4_U6.U5 TRI-SNRNP-ASSOCIATED PROTEIN 2"/>
    <property type="match status" value="1"/>
</dbReference>
<keyword evidence="2" id="KW-0507">mRNA processing</keyword>
<gene>
    <name evidence="13" type="ORF">WJX75_001348</name>
</gene>
<evidence type="ECO:0000313" key="13">
    <source>
        <dbReference type="EMBL" id="KAK9908004.1"/>
    </source>
</evidence>
<dbReference type="SMART" id="SM00290">
    <property type="entry name" value="ZnF_UBP"/>
    <property type="match status" value="1"/>
</dbReference>
<evidence type="ECO:0000256" key="5">
    <source>
        <dbReference type="ARBA" id="ARBA00022771"/>
    </source>
</evidence>
<dbReference type="EMBL" id="JALJOT010000008">
    <property type="protein sequence ID" value="KAK9908004.1"/>
    <property type="molecule type" value="Genomic_DNA"/>
</dbReference>
<feature type="compositionally biased region" description="Acidic residues" evidence="10">
    <location>
        <begin position="34"/>
        <end position="43"/>
    </location>
</feature>
<proteinExistence type="predicted"/>
<evidence type="ECO:0000259" key="11">
    <source>
        <dbReference type="PROSITE" id="PS50235"/>
    </source>
</evidence>
<dbReference type="InterPro" id="IPR038765">
    <property type="entry name" value="Papain-like_cys_pep_sf"/>
</dbReference>
<dbReference type="InterPro" id="IPR028889">
    <property type="entry name" value="USP"/>
</dbReference>
<dbReference type="InterPro" id="IPR033809">
    <property type="entry name" value="USP39"/>
</dbReference>
<dbReference type="InterPro" id="IPR013083">
    <property type="entry name" value="Znf_RING/FYVE/PHD"/>
</dbReference>
<dbReference type="Gene3D" id="3.90.70.10">
    <property type="entry name" value="Cysteine proteinases"/>
    <property type="match status" value="1"/>
</dbReference>
<evidence type="ECO:0000256" key="2">
    <source>
        <dbReference type="ARBA" id="ARBA00022664"/>
    </source>
</evidence>
<keyword evidence="4" id="KW-0747">Spliceosome</keyword>
<keyword evidence="3" id="KW-0479">Metal-binding</keyword>
<dbReference type="PROSITE" id="PS50271">
    <property type="entry name" value="ZF_UBP"/>
    <property type="match status" value="1"/>
</dbReference>
<protein>
    <recommendedName>
        <fullName evidence="15">Cysteine proteinase</fullName>
    </recommendedName>
</protein>
<dbReference type="SUPFAM" id="SSF57850">
    <property type="entry name" value="RING/U-box"/>
    <property type="match status" value="1"/>
</dbReference>
<comment type="caution">
    <text evidence="13">The sequence shown here is derived from an EMBL/GenBank/DDBJ whole genome shotgun (WGS) entry which is preliminary data.</text>
</comment>
<organism evidence="13 14">
    <name type="scientific">Coccomyxa subellipsoidea</name>
    <dbReference type="NCBI Taxonomy" id="248742"/>
    <lineage>
        <taxon>Eukaryota</taxon>
        <taxon>Viridiplantae</taxon>
        <taxon>Chlorophyta</taxon>
        <taxon>core chlorophytes</taxon>
        <taxon>Trebouxiophyceae</taxon>
        <taxon>Trebouxiophyceae incertae sedis</taxon>
        <taxon>Coccomyxaceae</taxon>
        <taxon>Coccomyxa</taxon>
    </lineage>
</organism>
<evidence type="ECO:0000256" key="8">
    <source>
        <dbReference type="ARBA" id="ARBA00023242"/>
    </source>
</evidence>
<evidence type="ECO:0000259" key="12">
    <source>
        <dbReference type="PROSITE" id="PS50271"/>
    </source>
</evidence>
<evidence type="ECO:0000313" key="14">
    <source>
        <dbReference type="Proteomes" id="UP001491310"/>
    </source>
</evidence>
<evidence type="ECO:0000256" key="1">
    <source>
        <dbReference type="ARBA" id="ARBA00004123"/>
    </source>
</evidence>
<dbReference type="CDD" id="cd02669">
    <property type="entry name" value="Peptidase_C19M"/>
    <property type="match status" value="1"/>
</dbReference>
<feature type="domain" description="USP" evidence="11">
    <location>
        <begin position="180"/>
        <end position="496"/>
    </location>
</feature>
<feature type="region of interest" description="Disordered" evidence="10">
    <location>
        <begin position="1"/>
        <end position="52"/>
    </location>
</feature>
<evidence type="ECO:0000256" key="7">
    <source>
        <dbReference type="ARBA" id="ARBA00023187"/>
    </source>
</evidence>
<keyword evidence="8" id="KW-0539">Nucleus</keyword>
<dbReference type="InterPro" id="IPR001394">
    <property type="entry name" value="Peptidase_C19_UCH"/>
</dbReference>
<dbReference type="Proteomes" id="UP001491310">
    <property type="component" value="Unassembled WGS sequence"/>
</dbReference>
<dbReference type="InterPro" id="IPR050185">
    <property type="entry name" value="Ub_carboxyl-term_hydrolase"/>
</dbReference>
<dbReference type="Gene3D" id="3.30.40.10">
    <property type="entry name" value="Zinc/RING finger domain, C3HC4 (zinc finger)"/>
    <property type="match status" value="1"/>
</dbReference>
<keyword evidence="7" id="KW-0508">mRNA splicing</keyword>
<comment type="subcellular location">
    <subcellularLocation>
        <location evidence="1">Nucleus</location>
    </subcellularLocation>
</comment>
<accession>A0ABR2YLW2</accession>
<keyword evidence="6" id="KW-0862">Zinc</keyword>
<evidence type="ECO:0000256" key="9">
    <source>
        <dbReference type="PROSITE-ProRule" id="PRU00502"/>
    </source>
</evidence>
<name>A0ABR2YLW2_9CHLO</name>
<dbReference type="PROSITE" id="PS50235">
    <property type="entry name" value="USP_3"/>
    <property type="match status" value="1"/>
</dbReference>
<dbReference type="Pfam" id="PF00443">
    <property type="entry name" value="UCH"/>
    <property type="match status" value="1"/>
</dbReference>
<dbReference type="Pfam" id="PF02148">
    <property type="entry name" value="zf-UBP"/>
    <property type="match status" value="1"/>
</dbReference>
<dbReference type="PANTHER" id="PTHR21646">
    <property type="entry name" value="UBIQUITIN CARBOXYL-TERMINAL HYDROLASE"/>
    <property type="match status" value="1"/>
</dbReference>
<evidence type="ECO:0000256" key="6">
    <source>
        <dbReference type="ARBA" id="ARBA00022833"/>
    </source>
</evidence>
<keyword evidence="5 9" id="KW-0863">Zinc-finger</keyword>
<dbReference type="InterPro" id="IPR001607">
    <property type="entry name" value="Znf_UBP"/>
</dbReference>
<feature type="domain" description="UBP-type" evidence="12">
    <location>
        <begin position="58"/>
        <end position="155"/>
    </location>
</feature>
<evidence type="ECO:0000256" key="4">
    <source>
        <dbReference type="ARBA" id="ARBA00022728"/>
    </source>
</evidence>
<sequence length="503" mass="57307">MKRGRDESDEPEIIQNGESRANAVSEHPRKIQAADEDDSDLDEPVQPLRRASQVRKGHECPYLDTVSRQNLDFDFEKCCSVSLSPVNVYACLVCGKYFQGRGQQTHAFTHALETGHHMFMKLSDGRVYCLPEGYEVDDRSLDAIRYVLNPTFTPEKIAALDTDARWVRSLDGSEYMPGLVGLNNMKANDYVNVIVQALLRVLPLRNFFLLPENYASCRSQLVQRFGELLRKTCNPRNFKGQVSPHEFMQAVMTASAKKFTIEKQSDPVDFLSWFLNMLHADLTGGKRKKPSIISRCFQGELEITVEAGTGKAAAPNAQGEVRDVVERVPFLMLALDLPPAPLYKDALEKNIIPQVPIFELLRKFDGVRIHDDIKAGRRRYRLTRLPNYLVLHMKRFTKNNFFWEKNPTIVNFPVRNLELRDIVPVPTGKTGEPEASKYDLVCNIVHDGKAGEGTYVAHVHRKAEDAWYEVDDLRVTDILSQMVVLSETYMQVYELKQLSAKPR</sequence>
<evidence type="ECO:0000256" key="10">
    <source>
        <dbReference type="SAM" id="MobiDB-lite"/>
    </source>
</evidence>
<evidence type="ECO:0000256" key="3">
    <source>
        <dbReference type="ARBA" id="ARBA00022723"/>
    </source>
</evidence>
<dbReference type="SUPFAM" id="SSF54001">
    <property type="entry name" value="Cysteine proteinases"/>
    <property type="match status" value="1"/>
</dbReference>